<organism evidence="1 2">
    <name type="scientific">Octadecabacter arcticus 238</name>
    <dbReference type="NCBI Taxonomy" id="391616"/>
    <lineage>
        <taxon>Bacteria</taxon>
        <taxon>Pseudomonadati</taxon>
        <taxon>Pseudomonadota</taxon>
        <taxon>Alphaproteobacteria</taxon>
        <taxon>Rhodobacterales</taxon>
        <taxon>Roseobacteraceae</taxon>
        <taxon>Octadecabacter</taxon>
    </lineage>
</organism>
<proteinExistence type="predicted"/>
<evidence type="ECO:0000313" key="1">
    <source>
        <dbReference type="EMBL" id="AGI72756.1"/>
    </source>
</evidence>
<dbReference type="HOGENOM" id="CLU_1110524_0_0_5"/>
<dbReference type="STRING" id="391616.OA238_c27200"/>
<reference evidence="1 2" key="1">
    <citation type="journal article" date="2013" name="PLoS ONE">
        <title>Poles Apart: Arctic and Antarctic Octadecabacter strains Share High Genome Plasticity and a New Type of Xanthorhodopsin.</title>
        <authorList>
            <person name="Vollmers J."/>
            <person name="Voget S."/>
            <person name="Dietrich S."/>
            <person name="Gollnow K."/>
            <person name="Smits M."/>
            <person name="Meyer K."/>
            <person name="Brinkhoff T."/>
            <person name="Simon M."/>
            <person name="Daniel R."/>
        </authorList>
    </citation>
    <scope>NUCLEOTIDE SEQUENCE [LARGE SCALE GENOMIC DNA]</scope>
    <source>
        <strain evidence="1 2">238</strain>
    </source>
</reference>
<dbReference type="Proteomes" id="UP000004688">
    <property type="component" value="Chromosome"/>
</dbReference>
<dbReference type="KEGG" id="oar:OA238_c27200"/>
<protein>
    <submittedName>
        <fullName evidence="1">Uncharacterized protein</fullName>
    </submittedName>
</protein>
<keyword evidence="2" id="KW-1185">Reference proteome</keyword>
<dbReference type="AlphaFoldDB" id="M9RQM0"/>
<name>M9RQM0_9RHOB</name>
<accession>M9RQM0</accession>
<sequence>MTELAELRDPASPLELRFISVTTDRWCQITAVDPWFETAPFTELEWRMDATQLWTEDASPPLGLQVRVRGLDPDEMQGRVNTDHLMVSVDVTLRQEPAAGQAIVERAVMRNDAGDSLAMSATFKAGLMLMTLEGSHENPFGFYIDVEMRGAAQAQRDAAFDLISRLPDGLISDAFCAEITGFAGDFPNSVGALEVSVVYERGLGLMQIGSSFLTSAWTIIEDDEMSNELDILFDGLLINADWSPAGPVAE</sequence>
<dbReference type="EMBL" id="CP003742">
    <property type="protein sequence ID" value="AGI72756.1"/>
    <property type="molecule type" value="Genomic_DNA"/>
</dbReference>
<gene>
    <name evidence="1" type="ORF">OA238_c27200</name>
</gene>
<evidence type="ECO:0000313" key="2">
    <source>
        <dbReference type="Proteomes" id="UP000004688"/>
    </source>
</evidence>